<dbReference type="Gene3D" id="1.20.1060.20">
    <property type="match status" value="1"/>
</dbReference>
<dbReference type="Pfam" id="PF06470">
    <property type="entry name" value="SMC_hinge"/>
    <property type="match status" value="1"/>
</dbReference>
<accession>A0A832VMI3</accession>
<comment type="domain">
    <text evidence="6">Contains large globular domains required for ATP hydrolysis at each terminus and a third globular domain forming a flexible hinge near the middle of the molecule. These domains are separated by coiled-coil structures.</text>
</comment>
<dbReference type="NCBIfam" id="TIGR02169">
    <property type="entry name" value="SMC_prok_A"/>
    <property type="match status" value="1"/>
</dbReference>
<evidence type="ECO:0000313" key="8">
    <source>
        <dbReference type="EMBL" id="HIH69301.1"/>
    </source>
</evidence>
<dbReference type="GO" id="GO:0005524">
    <property type="term" value="F:ATP binding"/>
    <property type="evidence" value="ECO:0007669"/>
    <property type="project" value="UniProtKB-UniRule"/>
</dbReference>
<gene>
    <name evidence="6 8" type="primary">smc</name>
    <name evidence="8" type="ORF">HA299_01570</name>
</gene>
<dbReference type="EMBL" id="DUIH01000009">
    <property type="protein sequence ID" value="HIH69301.1"/>
    <property type="molecule type" value="Genomic_DNA"/>
</dbReference>
<dbReference type="InterPro" id="IPR024704">
    <property type="entry name" value="SMC"/>
</dbReference>
<dbReference type="NCBIfam" id="TIGR02168">
    <property type="entry name" value="SMC_prok_B"/>
    <property type="match status" value="1"/>
</dbReference>
<evidence type="ECO:0000259" key="7">
    <source>
        <dbReference type="SMART" id="SM00968"/>
    </source>
</evidence>
<evidence type="ECO:0000256" key="6">
    <source>
        <dbReference type="HAMAP-Rule" id="MF_01894"/>
    </source>
</evidence>
<dbReference type="Proteomes" id="UP000600363">
    <property type="component" value="Unassembled WGS sequence"/>
</dbReference>
<dbReference type="AlphaFoldDB" id="A0A832VMI3"/>
<evidence type="ECO:0000256" key="5">
    <source>
        <dbReference type="ARBA" id="ARBA00023125"/>
    </source>
</evidence>
<feature type="domain" description="SMC hinge" evidence="7">
    <location>
        <begin position="528"/>
        <end position="642"/>
    </location>
</feature>
<keyword evidence="4 6" id="KW-0175">Coiled coil</keyword>
<sequence length="1180" mass="136305">MYIKRLEIQNFKSFGRRVSIPFFEGFTTVSGPNGSGKSNIVDAIVFCLGLSTSRAMRAERLTDLIHSTERYHPDFAEVRIVLDNSDRKIPIDTDDIEIVRRVRRTESGHYSYCYLNSKSVSLTELHRHLAKAGITPEGYNIVMQGDVTRIVNMTPTERRKIIDEIAGIAEFDEKKERTLAELSIVKERIERVGVILEEVQVQLERLKGERAHALRYASLREKKRLYESYMVLSRLKEAQSELSRLDKEIHLAAGREDSLKEKLSHAQQQLEQKKRELSALTEQISQKGEQEQLALRLEIEELKGRAARCNTAIEVAQLQNTRLDEQMRHIYHEMDELSERLSHIEEQQESEELNLLALQGEVEEKLEHCRSLKEQMASLDARFEGLREELASVRERLEKERQRRAELLREQDRLLDTARRRSMEEHEVAERIAQAEQLIASAGTDADDAKTELASVQRQLHTTQTEIDELEARRTRLQRELTRVERELRELEDQYARMEMRVRAAEDGAAYSKPVEMLLKARDRGELQGIYGTIAQLGEVDQRYALALEIAAGGRLQSIVVDSDADAAECIEYLKSKKLGRATFLPLNKMERARALRAEGKDGIVDFAINLVRFEPKFAPAFWYVFRDTLVVEDLDTARKLMGAHRMVTLDGELVEKSGAMTGGHITRRGVSFAASEQKKLEALAERIREKQAERHTLIDSINDTAGLIARAKREMAELEGRMGTIEMRLREISTRKERLSAEIERWTAQLSEIKEERQQLRSSMEHTEHQLSKMDESISQLTRIAEGLEAQLSKSEIPALSARLEQAEAELAHLQERVRDTQATLRRLELDREYVLKQESELKNKRAHIEQERRANLERIQTHAQEKREIEEKVEEKQQRLEQVSREIAHLQQIRRALEEEVEQHRTELMSIQMQLSEVASKKEGLMEERERLARDVEQARALVEERGVDIEEDVPSVEELQRRIASIERQMERLEPVNMRALEEYDATLTRKKELEERKSILEREREEILQRIEHYEHMKRQEFMRTFNAINDNFQKVFSELSHGTGTLVLENEDDPFAGGMSIRAKPANKTVQRLEAMSGGEKSLTALAFILAIQQHNPAPFYVFDEVDMFLDGVNAERVAKLIQHSSENAQFIVVSLRKPMIEAATYLVGVAMQEKDTSYITGVRLKKPEVLKKEI</sequence>
<dbReference type="GO" id="GO:0006260">
    <property type="term" value="P:DNA replication"/>
    <property type="evidence" value="ECO:0007669"/>
    <property type="project" value="UniProtKB-UniRule"/>
</dbReference>
<dbReference type="InterPro" id="IPR003395">
    <property type="entry name" value="RecF/RecN/SMC_N"/>
</dbReference>
<keyword evidence="1 6" id="KW-0963">Cytoplasm</keyword>
<dbReference type="GO" id="GO:0007062">
    <property type="term" value="P:sister chromatid cohesion"/>
    <property type="evidence" value="ECO:0007669"/>
    <property type="project" value="InterPro"/>
</dbReference>
<comment type="caution">
    <text evidence="8">The sequence shown here is derived from an EMBL/GenBank/DDBJ whole genome shotgun (WGS) entry which is preliminary data.</text>
</comment>
<dbReference type="GO" id="GO:0005737">
    <property type="term" value="C:cytoplasm"/>
    <property type="evidence" value="ECO:0007669"/>
    <property type="project" value="UniProtKB-SubCell"/>
</dbReference>
<evidence type="ECO:0000256" key="3">
    <source>
        <dbReference type="ARBA" id="ARBA00022840"/>
    </source>
</evidence>
<proteinExistence type="inferred from homology"/>
<dbReference type="GO" id="GO:0016887">
    <property type="term" value="F:ATP hydrolysis activity"/>
    <property type="evidence" value="ECO:0007669"/>
    <property type="project" value="InterPro"/>
</dbReference>
<protein>
    <recommendedName>
        <fullName evidence="6">Chromosome partition protein Smc</fullName>
    </recommendedName>
</protein>
<keyword evidence="3 6" id="KW-0067">ATP-binding</keyword>
<keyword evidence="5 6" id="KW-0238">DNA-binding</keyword>
<dbReference type="PIRSF" id="PIRSF005719">
    <property type="entry name" value="SMC"/>
    <property type="match status" value="1"/>
</dbReference>
<evidence type="ECO:0000313" key="9">
    <source>
        <dbReference type="Proteomes" id="UP000600363"/>
    </source>
</evidence>
<comment type="similarity">
    <text evidence="6">Belongs to the SMC family.</text>
</comment>
<feature type="coiled-coil region" evidence="6">
    <location>
        <begin position="674"/>
        <end position="1021"/>
    </location>
</feature>
<comment type="subcellular location">
    <subcellularLocation>
        <location evidence="6">Cytoplasm</location>
    </subcellularLocation>
</comment>
<keyword evidence="2 6" id="KW-0547">Nucleotide-binding</keyword>
<dbReference type="InterPro" id="IPR010935">
    <property type="entry name" value="SMC_hinge"/>
</dbReference>
<dbReference type="Gene3D" id="1.10.287.1490">
    <property type="match status" value="2"/>
</dbReference>
<evidence type="ECO:0000256" key="4">
    <source>
        <dbReference type="ARBA" id="ARBA00023054"/>
    </source>
</evidence>
<comment type="function">
    <text evidence="6">Required for chromosome condensation and partitioning.</text>
</comment>
<dbReference type="HAMAP" id="MF_01894">
    <property type="entry name" value="Smc_prok"/>
    <property type="match status" value="1"/>
</dbReference>
<dbReference type="GO" id="GO:0030261">
    <property type="term" value="P:chromosome condensation"/>
    <property type="evidence" value="ECO:0007669"/>
    <property type="project" value="InterPro"/>
</dbReference>
<dbReference type="GO" id="GO:0005694">
    <property type="term" value="C:chromosome"/>
    <property type="evidence" value="ECO:0007669"/>
    <property type="project" value="InterPro"/>
</dbReference>
<dbReference type="Gene3D" id="3.40.50.300">
    <property type="entry name" value="P-loop containing nucleotide triphosphate hydrolases"/>
    <property type="match status" value="2"/>
</dbReference>
<reference evidence="8" key="1">
    <citation type="journal article" date="2020" name="bioRxiv">
        <title>A rank-normalized archaeal taxonomy based on genome phylogeny resolves widespread incomplete and uneven classifications.</title>
        <authorList>
            <person name="Rinke C."/>
            <person name="Chuvochina M."/>
            <person name="Mussig A.J."/>
            <person name="Chaumeil P.-A."/>
            <person name="Waite D.W."/>
            <person name="Whitman W.B."/>
            <person name="Parks D.H."/>
            <person name="Hugenholtz P."/>
        </authorList>
    </citation>
    <scope>NUCLEOTIDE SEQUENCE</scope>
    <source>
        <strain evidence="8">UBA12518</strain>
    </source>
</reference>
<dbReference type="SUPFAM" id="SSF75553">
    <property type="entry name" value="Smc hinge domain"/>
    <property type="match status" value="1"/>
</dbReference>
<name>A0A832VMI3_9EURY</name>
<dbReference type="GO" id="GO:0007059">
    <property type="term" value="P:chromosome segregation"/>
    <property type="evidence" value="ECO:0007669"/>
    <property type="project" value="UniProtKB-UniRule"/>
</dbReference>
<dbReference type="SUPFAM" id="SSF57997">
    <property type="entry name" value="Tropomyosin"/>
    <property type="match status" value="1"/>
</dbReference>
<dbReference type="InterPro" id="IPR027417">
    <property type="entry name" value="P-loop_NTPase"/>
</dbReference>
<feature type="binding site" evidence="6">
    <location>
        <begin position="32"/>
        <end position="39"/>
    </location>
    <ligand>
        <name>ATP</name>
        <dbReference type="ChEBI" id="CHEBI:30616"/>
    </ligand>
</feature>
<dbReference type="SMART" id="SM00968">
    <property type="entry name" value="SMC_hinge"/>
    <property type="match status" value="1"/>
</dbReference>
<evidence type="ECO:0000256" key="2">
    <source>
        <dbReference type="ARBA" id="ARBA00022741"/>
    </source>
</evidence>
<dbReference type="Gene3D" id="3.30.70.1620">
    <property type="match status" value="1"/>
</dbReference>
<dbReference type="InterPro" id="IPR011890">
    <property type="entry name" value="SMC_prok"/>
</dbReference>
<organism evidence="8 9">
    <name type="scientific">Methermicoccus shengliensis</name>
    <dbReference type="NCBI Taxonomy" id="660064"/>
    <lineage>
        <taxon>Archaea</taxon>
        <taxon>Methanobacteriati</taxon>
        <taxon>Methanobacteriota</taxon>
        <taxon>Stenosarchaea group</taxon>
        <taxon>Methanomicrobia</taxon>
        <taxon>Methanosarcinales</taxon>
        <taxon>Methermicoccaceae</taxon>
        <taxon>Methermicoccus</taxon>
    </lineage>
</organism>
<feature type="coiled-coil region" evidence="6">
    <location>
        <begin position="235"/>
        <end position="508"/>
    </location>
</feature>
<dbReference type="RefSeq" id="WP_042685571.1">
    <property type="nucleotide sequence ID" value="NZ_DUIH01000009.1"/>
</dbReference>
<dbReference type="GO" id="GO:0003677">
    <property type="term" value="F:DNA binding"/>
    <property type="evidence" value="ECO:0007669"/>
    <property type="project" value="UniProtKB-UniRule"/>
</dbReference>
<dbReference type="InterPro" id="IPR036277">
    <property type="entry name" value="SMC_hinge_sf"/>
</dbReference>
<dbReference type="SUPFAM" id="SSF52540">
    <property type="entry name" value="P-loop containing nucleoside triphosphate hydrolases"/>
    <property type="match status" value="1"/>
</dbReference>
<comment type="subunit">
    <text evidence="6">Homodimer.</text>
</comment>
<dbReference type="PANTHER" id="PTHR43977">
    <property type="entry name" value="STRUCTURAL MAINTENANCE OF CHROMOSOMES PROTEIN 3"/>
    <property type="match status" value="1"/>
</dbReference>
<evidence type="ECO:0000256" key="1">
    <source>
        <dbReference type="ARBA" id="ARBA00022490"/>
    </source>
</evidence>
<dbReference type="SUPFAM" id="SSF90257">
    <property type="entry name" value="Myosin rod fragments"/>
    <property type="match status" value="1"/>
</dbReference>
<dbReference type="Pfam" id="PF02463">
    <property type="entry name" value="SMC_N"/>
    <property type="match status" value="1"/>
</dbReference>